<evidence type="ECO:0000256" key="6">
    <source>
        <dbReference type="ARBA" id="ARBA00022932"/>
    </source>
</evidence>
<dbReference type="GO" id="GO:0003677">
    <property type="term" value="F:DNA binding"/>
    <property type="evidence" value="ECO:0007669"/>
    <property type="project" value="InterPro"/>
</dbReference>
<dbReference type="PANTHER" id="PTHR34388">
    <property type="entry name" value="DNA POLYMERASE III SUBUNIT DELTA"/>
    <property type="match status" value="1"/>
</dbReference>
<gene>
    <name evidence="12" type="primary">holA</name>
    <name evidence="12" type="ORF">Q8A57_04385</name>
</gene>
<evidence type="ECO:0000256" key="4">
    <source>
        <dbReference type="ARBA" id="ARBA00022695"/>
    </source>
</evidence>
<evidence type="ECO:0000256" key="1">
    <source>
        <dbReference type="ARBA" id="ARBA00012417"/>
    </source>
</evidence>
<evidence type="ECO:0000256" key="8">
    <source>
        <dbReference type="ARBA" id="ARBA00049244"/>
    </source>
</evidence>
<dbReference type="Gene3D" id="1.20.272.10">
    <property type="match status" value="1"/>
</dbReference>
<dbReference type="Proteomes" id="UP001178354">
    <property type="component" value="Unassembled WGS sequence"/>
</dbReference>
<reference evidence="12" key="1">
    <citation type="journal article" date="2010" name="Int. J. Syst. Evol. Microbiol.">
        <title>Porticoccus litoralis gen. nov., sp. nov., a gammaproteobacterium isolated from the Yellow Sea.</title>
        <authorList>
            <person name="Oh H.M."/>
            <person name="Kim H."/>
            <person name="Kim K.M."/>
            <person name="Min G.S."/>
            <person name="Cho J.C."/>
        </authorList>
    </citation>
    <scope>NUCLEOTIDE SEQUENCE</scope>
    <source>
        <strain evidence="12">DSM 25064</strain>
    </source>
</reference>
<evidence type="ECO:0000313" key="12">
    <source>
        <dbReference type="EMBL" id="MDP1520202.1"/>
    </source>
</evidence>
<dbReference type="Gene3D" id="1.10.8.60">
    <property type="match status" value="1"/>
</dbReference>
<dbReference type="EC" id="2.7.7.7" evidence="1 9"/>
<dbReference type="CDD" id="cd18138">
    <property type="entry name" value="HLD_clamp_pol_III_delta"/>
    <property type="match status" value="1"/>
</dbReference>
<comment type="caution">
    <text evidence="12">The sequence shown here is derived from an EMBL/GenBank/DDBJ whole genome shotgun (WGS) entry which is preliminary data.</text>
</comment>
<evidence type="ECO:0000259" key="11">
    <source>
        <dbReference type="Pfam" id="PF14840"/>
    </source>
</evidence>
<keyword evidence="4 12" id="KW-0548">Nucleotidyltransferase</keyword>
<dbReference type="PANTHER" id="PTHR34388:SF1">
    <property type="entry name" value="DNA POLYMERASE III SUBUNIT DELTA"/>
    <property type="match status" value="1"/>
</dbReference>
<feature type="domain" description="DNA polymerase III delta N-terminal" evidence="10">
    <location>
        <begin position="21"/>
        <end position="133"/>
    </location>
</feature>
<evidence type="ECO:0000256" key="2">
    <source>
        <dbReference type="ARBA" id="ARBA00017703"/>
    </source>
</evidence>
<evidence type="ECO:0000256" key="5">
    <source>
        <dbReference type="ARBA" id="ARBA00022705"/>
    </source>
</evidence>
<sequence>MRLRTEQLSEHLAQGPLAPVYLISGDEPLLAQEAADHIRNTARAEGFNERELLHAEPGFDWDTVLTEANSLSLFAEKKIIELRIANGKPGDKGSRVLQEYAANPSPDNLLLIITPKLESAATRSKWVKSIEAAGVFIQAWPVPPGQLPAWIGKRLQQAGIQASRQAVDILADRVEGNLLAAVQEIEKLKLLLPEGEVDAATMSTVVADSARFNVFALVDKALEGDAQGASRNLRGLRDEGTDATVILWALARELRTLIKARESLDAGDHMDWVLKNLGVWEKRKRPVKMALKRLPINHLKQMLRLAGGIDRAIKGMRTANPWDDLTTLTLMFCGSPVLQPANLRLALRD</sequence>
<dbReference type="InterPro" id="IPR032780">
    <property type="entry name" value="DNA_pol3_delt_C"/>
</dbReference>
<keyword evidence="3 12" id="KW-0808">Transferase</keyword>
<name>A0AAW8B119_9GAMM</name>
<dbReference type="AlphaFoldDB" id="A0AAW8B119"/>
<feature type="domain" description="DNA polymerase III subunit delta C-terminal" evidence="11">
    <location>
        <begin position="215"/>
        <end position="337"/>
    </location>
</feature>
<keyword evidence="13" id="KW-1185">Reference proteome</keyword>
<comment type="catalytic activity">
    <reaction evidence="8">
        <text>DNA(n) + a 2'-deoxyribonucleoside 5'-triphosphate = DNA(n+1) + diphosphate</text>
        <dbReference type="Rhea" id="RHEA:22508"/>
        <dbReference type="Rhea" id="RHEA-COMP:17339"/>
        <dbReference type="Rhea" id="RHEA-COMP:17340"/>
        <dbReference type="ChEBI" id="CHEBI:33019"/>
        <dbReference type="ChEBI" id="CHEBI:61560"/>
        <dbReference type="ChEBI" id="CHEBI:173112"/>
        <dbReference type="EC" id="2.7.7.7"/>
    </reaction>
</comment>
<dbReference type="GO" id="GO:0003887">
    <property type="term" value="F:DNA-directed DNA polymerase activity"/>
    <property type="evidence" value="ECO:0007669"/>
    <property type="project" value="UniProtKB-UniRule"/>
</dbReference>
<comment type="similarity">
    <text evidence="7">Belongs to the DNA polymerase HolA subunit family.</text>
</comment>
<evidence type="ECO:0000313" key="13">
    <source>
        <dbReference type="Proteomes" id="UP001178354"/>
    </source>
</evidence>
<accession>A0AAW8B119</accession>
<evidence type="ECO:0000256" key="7">
    <source>
        <dbReference type="ARBA" id="ARBA00034754"/>
    </source>
</evidence>
<evidence type="ECO:0000256" key="9">
    <source>
        <dbReference type="NCBIfam" id="TIGR01128"/>
    </source>
</evidence>
<dbReference type="Pfam" id="PF14840">
    <property type="entry name" value="DNA_pol3_delt_C"/>
    <property type="match status" value="1"/>
</dbReference>
<protein>
    <recommendedName>
        <fullName evidence="2 9">DNA polymerase III subunit delta</fullName>
        <ecNumber evidence="1 9">2.7.7.7</ecNumber>
    </recommendedName>
</protein>
<dbReference type="InterPro" id="IPR010372">
    <property type="entry name" value="DNA_pol3_delta_N"/>
</dbReference>
<dbReference type="Gene3D" id="3.40.50.300">
    <property type="entry name" value="P-loop containing nucleotide triphosphate hydrolases"/>
    <property type="match status" value="1"/>
</dbReference>
<dbReference type="InterPro" id="IPR008921">
    <property type="entry name" value="DNA_pol3_clamp-load_cplx_C"/>
</dbReference>
<dbReference type="RefSeq" id="WP_305169769.1">
    <property type="nucleotide sequence ID" value="NZ_JAUUUU010000002.1"/>
</dbReference>
<keyword evidence="6" id="KW-0239">DNA-directed DNA polymerase</keyword>
<organism evidence="12 13">
    <name type="scientific">Porticoccus litoralis</name>
    <dbReference type="NCBI Taxonomy" id="434086"/>
    <lineage>
        <taxon>Bacteria</taxon>
        <taxon>Pseudomonadati</taxon>
        <taxon>Pseudomonadota</taxon>
        <taxon>Gammaproteobacteria</taxon>
        <taxon>Cellvibrionales</taxon>
        <taxon>Porticoccaceae</taxon>
        <taxon>Porticoccus</taxon>
    </lineage>
</organism>
<proteinExistence type="inferred from homology"/>
<dbReference type="Pfam" id="PF06144">
    <property type="entry name" value="DNA_pol3_delta"/>
    <property type="match status" value="1"/>
</dbReference>
<reference evidence="12" key="2">
    <citation type="submission" date="2023-08" db="EMBL/GenBank/DDBJ databases">
        <authorList>
            <person name="Luo J."/>
        </authorList>
    </citation>
    <scope>NUCLEOTIDE SEQUENCE</scope>
    <source>
        <strain evidence="12">DSM 25064</strain>
    </source>
</reference>
<dbReference type="InterPro" id="IPR005790">
    <property type="entry name" value="DNA_polIII_delta"/>
</dbReference>
<dbReference type="InterPro" id="IPR027417">
    <property type="entry name" value="P-loop_NTPase"/>
</dbReference>
<dbReference type="SUPFAM" id="SSF48019">
    <property type="entry name" value="post-AAA+ oligomerization domain-like"/>
    <property type="match status" value="1"/>
</dbReference>
<dbReference type="EMBL" id="JAUUUU010000002">
    <property type="protein sequence ID" value="MDP1520202.1"/>
    <property type="molecule type" value="Genomic_DNA"/>
</dbReference>
<evidence type="ECO:0000256" key="3">
    <source>
        <dbReference type="ARBA" id="ARBA00022679"/>
    </source>
</evidence>
<dbReference type="GO" id="GO:0006261">
    <property type="term" value="P:DNA-templated DNA replication"/>
    <property type="evidence" value="ECO:0007669"/>
    <property type="project" value="TreeGrafter"/>
</dbReference>
<keyword evidence="5" id="KW-0235">DNA replication</keyword>
<evidence type="ECO:0000259" key="10">
    <source>
        <dbReference type="Pfam" id="PF06144"/>
    </source>
</evidence>
<dbReference type="SUPFAM" id="SSF52540">
    <property type="entry name" value="P-loop containing nucleoside triphosphate hydrolases"/>
    <property type="match status" value="1"/>
</dbReference>
<dbReference type="GO" id="GO:0009360">
    <property type="term" value="C:DNA polymerase III complex"/>
    <property type="evidence" value="ECO:0007669"/>
    <property type="project" value="UniProtKB-UniRule"/>
</dbReference>
<dbReference type="NCBIfam" id="TIGR01128">
    <property type="entry name" value="holA"/>
    <property type="match status" value="1"/>
</dbReference>